<dbReference type="Gene3D" id="3.40.30.10">
    <property type="entry name" value="Glutaredoxin"/>
    <property type="match status" value="1"/>
</dbReference>
<evidence type="ECO:0008006" key="3">
    <source>
        <dbReference type="Google" id="ProtNLM"/>
    </source>
</evidence>
<dbReference type="EMBL" id="VFPP01000001">
    <property type="protein sequence ID" value="TQM82085.1"/>
    <property type="molecule type" value="Genomic_DNA"/>
</dbReference>
<protein>
    <recommendedName>
        <fullName evidence="3">AhpC/TSA family protein</fullName>
    </recommendedName>
</protein>
<dbReference type="Proteomes" id="UP000316628">
    <property type="component" value="Unassembled WGS sequence"/>
</dbReference>
<proteinExistence type="predicted"/>
<reference evidence="1 2" key="1">
    <citation type="submission" date="2019-06" db="EMBL/GenBank/DDBJ databases">
        <title>Sequencing the genomes of 1000 actinobacteria strains.</title>
        <authorList>
            <person name="Klenk H.-P."/>
        </authorList>
    </citation>
    <scope>NUCLEOTIDE SEQUENCE [LARGE SCALE GENOMIC DNA]</scope>
    <source>
        <strain evidence="1 2">DSM 45456</strain>
    </source>
</reference>
<dbReference type="AlphaFoldDB" id="A0A543JGW3"/>
<dbReference type="SUPFAM" id="SSF52833">
    <property type="entry name" value="Thioredoxin-like"/>
    <property type="match status" value="1"/>
</dbReference>
<sequence>MSDRDVTTAQRRRARVRAPELVGRGWLNTGGRDIRPADLRGKVVLLDFWSFCCQ</sequence>
<comment type="caution">
    <text evidence="1">The sequence shown here is derived from an EMBL/GenBank/DDBJ whole genome shotgun (WGS) entry which is preliminary data.</text>
</comment>
<evidence type="ECO:0000313" key="1">
    <source>
        <dbReference type="EMBL" id="TQM82085.1"/>
    </source>
</evidence>
<evidence type="ECO:0000313" key="2">
    <source>
        <dbReference type="Proteomes" id="UP000316628"/>
    </source>
</evidence>
<name>A0A543JGW3_9PSEU</name>
<gene>
    <name evidence="1" type="ORF">FHX81_4479</name>
</gene>
<dbReference type="InterPro" id="IPR036249">
    <property type="entry name" value="Thioredoxin-like_sf"/>
</dbReference>
<accession>A0A543JGW3</accession>
<keyword evidence="2" id="KW-1185">Reference proteome</keyword>
<organism evidence="1 2">
    <name type="scientific">Saccharothrix saharensis</name>
    <dbReference type="NCBI Taxonomy" id="571190"/>
    <lineage>
        <taxon>Bacteria</taxon>
        <taxon>Bacillati</taxon>
        <taxon>Actinomycetota</taxon>
        <taxon>Actinomycetes</taxon>
        <taxon>Pseudonocardiales</taxon>
        <taxon>Pseudonocardiaceae</taxon>
        <taxon>Saccharothrix</taxon>
    </lineage>
</organism>